<proteinExistence type="predicted"/>
<dbReference type="AlphaFoldDB" id="A0A918KMP7"/>
<reference evidence="1" key="1">
    <citation type="journal article" date="2014" name="Int. J. Syst. Evol. Microbiol.">
        <title>Complete genome sequence of Corynebacterium casei LMG S-19264T (=DSM 44701T), isolated from a smear-ripened cheese.</title>
        <authorList>
            <consortium name="US DOE Joint Genome Institute (JGI-PGF)"/>
            <person name="Walter F."/>
            <person name="Albersmeier A."/>
            <person name="Kalinowski J."/>
            <person name="Ruckert C."/>
        </authorList>
    </citation>
    <scope>NUCLEOTIDE SEQUENCE</scope>
    <source>
        <strain evidence="1">KCTC 22169</strain>
    </source>
</reference>
<sequence>MTKQACRYAVVRFVPYPESEEFANIGIVMAVPKSNRFLFRLEINDVRYSRFFKNLPKGLYKQLAKDLESEYTAIQRLVSTNKANALQAFERLVVPRSNIVAFGGQRTLLLQNQPEKKLDRLFDHYVHHAFTRKEGHETRLKRQVRQVIDDLRLERPFRPHTFKLYEGELPVQVDLAQVVDEKVIKVIKPFYFDLTTKEGLWDHADKWIPKLVRLKRAGELPERTLLPLDHSSGNQRQLDALEDIKRELADLGTVIRAEEHDKIRSFALDS</sequence>
<dbReference type="InterPro" id="IPR021398">
    <property type="entry name" value="DUF3037"/>
</dbReference>
<dbReference type="Pfam" id="PF11236">
    <property type="entry name" value="DUF3037"/>
    <property type="match status" value="1"/>
</dbReference>
<evidence type="ECO:0008006" key="3">
    <source>
        <dbReference type="Google" id="ProtNLM"/>
    </source>
</evidence>
<protein>
    <recommendedName>
        <fullName evidence="3">DUF3037 domain-containing protein</fullName>
    </recommendedName>
</protein>
<organism evidence="1 2">
    <name type="scientific">Saccharospirillum salsuginis</name>
    <dbReference type="NCBI Taxonomy" id="418750"/>
    <lineage>
        <taxon>Bacteria</taxon>
        <taxon>Pseudomonadati</taxon>
        <taxon>Pseudomonadota</taxon>
        <taxon>Gammaproteobacteria</taxon>
        <taxon>Oceanospirillales</taxon>
        <taxon>Saccharospirillaceae</taxon>
        <taxon>Saccharospirillum</taxon>
    </lineage>
</organism>
<keyword evidence="2" id="KW-1185">Reference proteome</keyword>
<gene>
    <name evidence="1" type="ORF">GCM10007392_40860</name>
</gene>
<evidence type="ECO:0000313" key="2">
    <source>
        <dbReference type="Proteomes" id="UP000626148"/>
    </source>
</evidence>
<accession>A0A918KMP7</accession>
<comment type="caution">
    <text evidence="1">The sequence shown here is derived from an EMBL/GenBank/DDBJ whole genome shotgun (WGS) entry which is preliminary data.</text>
</comment>
<name>A0A918KMP7_9GAMM</name>
<dbReference type="RefSeq" id="WP_189612212.1">
    <property type="nucleotide sequence ID" value="NZ_BMXR01000012.1"/>
</dbReference>
<dbReference type="Proteomes" id="UP000626148">
    <property type="component" value="Unassembled WGS sequence"/>
</dbReference>
<reference evidence="1" key="2">
    <citation type="submission" date="2020-09" db="EMBL/GenBank/DDBJ databases">
        <authorList>
            <person name="Sun Q."/>
            <person name="Kim S."/>
        </authorList>
    </citation>
    <scope>NUCLEOTIDE SEQUENCE</scope>
    <source>
        <strain evidence="1">KCTC 22169</strain>
    </source>
</reference>
<evidence type="ECO:0000313" key="1">
    <source>
        <dbReference type="EMBL" id="GGX69011.1"/>
    </source>
</evidence>
<dbReference type="EMBL" id="BMXR01000012">
    <property type="protein sequence ID" value="GGX69011.1"/>
    <property type="molecule type" value="Genomic_DNA"/>
</dbReference>